<feature type="domain" description="Aminotransferase class I/classII large" evidence="6">
    <location>
        <begin position="34"/>
        <end position="370"/>
    </location>
</feature>
<dbReference type="RefSeq" id="WP_156231377.1">
    <property type="nucleotide sequence ID" value="NZ_CP046455.1"/>
</dbReference>
<dbReference type="CDD" id="cd00609">
    <property type="entry name" value="AAT_like"/>
    <property type="match status" value="1"/>
</dbReference>
<dbReference type="AlphaFoldDB" id="A0A6B8W371"/>
<keyword evidence="8" id="KW-1185">Reference proteome</keyword>
<dbReference type="InterPro" id="IPR015424">
    <property type="entry name" value="PyrdxlP-dep_Trfase"/>
</dbReference>
<dbReference type="Proteomes" id="UP000424462">
    <property type="component" value="Chromosome"/>
</dbReference>
<dbReference type="PANTHER" id="PTHR43525">
    <property type="entry name" value="PROTEIN MALY"/>
    <property type="match status" value="1"/>
</dbReference>
<protein>
    <recommendedName>
        <fullName evidence="2">cysteine-S-conjugate beta-lyase</fullName>
        <ecNumber evidence="2">4.4.1.13</ecNumber>
    </recommendedName>
</protein>
<reference evidence="7 8" key="1">
    <citation type="submission" date="2019-11" db="EMBL/GenBank/DDBJ databases">
        <title>Complete genome sequence of Corynebacterium kalinowskii 1959, a novel Corynebacterium species isolated from soil of a small paddock in Vilsendorf, Germany.</title>
        <authorList>
            <person name="Schaffert L."/>
            <person name="Ruwe M."/>
            <person name="Milse J."/>
            <person name="Hanuschka K."/>
            <person name="Ortseifen V."/>
            <person name="Droste J."/>
            <person name="Brandt D."/>
            <person name="Schlueter L."/>
            <person name="Kutter Y."/>
            <person name="Vinke S."/>
            <person name="Viehoefer P."/>
            <person name="Jacob L."/>
            <person name="Luebke N.-C."/>
            <person name="Schulte-Berndt E."/>
            <person name="Hain C."/>
            <person name="Linder M."/>
            <person name="Schmidt P."/>
            <person name="Wollenschlaeger L."/>
            <person name="Luttermann T."/>
            <person name="Thieme E."/>
            <person name="Hassa J."/>
            <person name="Haak M."/>
            <person name="Wittchen M."/>
            <person name="Mentz A."/>
            <person name="Persicke M."/>
            <person name="Busche T."/>
            <person name="Ruckert C."/>
        </authorList>
    </citation>
    <scope>NUCLEOTIDE SEQUENCE [LARGE SCALE GENOMIC DNA]</scope>
    <source>
        <strain evidence="7 8">2039</strain>
    </source>
</reference>
<dbReference type="InterPro" id="IPR004839">
    <property type="entry name" value="Aminotransferase_I/II_large"/>
</dbReference>
<dbReference type="Pfam" id="PF00155">
    <property type="entry name" value="Aminotran_1_2"/>
    <property type="match status" value="1"/>
</dbReference>
<dbReference type="EMBL" id="CP046455">
    <property type="protein sequence ID" value="QGU07944.1"/>
    <property type="molecule type" value="Genomic_DNA"/>
</dbReference>
<organism evidence="7 8">
    <name type="scientific">Corynebacterium occultum</name>
    <dbReference type="NCBI Taxonomy" id="2675219"/>
    <lineage>
        <taxon>Bacteria</taxon>
        <taxon>Bacillati</taxon>
        <taxon>Actinomycetota</taxon>
        <taxon>Actinomycetes</taxon>
        <taxon>Mycobacteriales</taxon>
        <taxon>Corynebacteriaceae</taxon>
        <taxon>Corynebacterium</taxon>
    </lineage>
</organism>
<dbReference type="GO" id="GO:0030170">
    <property type="term" value="F:pyridoxal phosphate binding"/>
    <property type="evidence" value="ECO:0007669"/>
    <property type="project" value="InterPro"/>
</dbReference>
<evidence type="ECO:0000313" key="8">
    <source>
        <dbReference type="Proteomes" id="UP000424462"/>
    </source>
</evidence>
<evidence type="ECO:0000259" key="6">
    <source>
        <dbReference type="Pfam" id="PF00155"/>
    </source>
</evidence>
<evidence type="ECO:0000256" key="3">
    <source>
        <dbReference type="ARBA" id="ARBA00022898"/>
    </source>
</evidence>
<dbReference type="InterPro" id="IPR015422">
    <property type="entry name" value="PyrdxlP-dep_Trfase_small"/>
</dbReference>
<evidence type="ECO:0000256" key="4">
    <source>
        <dbReference type="ARBA" id="ARBA00023239"/>
    </source>
</evidence>
<dbReference type="PANTHER" id="PTHR43525:SF2">
    <property type="entry name" value="CYSTATHIONINE BETA-LYASE-RELATED"/>
    <property type="match status" value="1"/>
</dbReference>
<accession>A0A6B8W371</accession>
<gene>
    <name evidence="7" type="primary">patB</name>
    <name evidence="7" type="ORF">COCCU_10125</name>
</gene>
<dbReference type="KEGG" id="cok:COCCU_10125"/>
<dbReference type="InterPro" id="IPR015421">
    <property type="entry name" value="PyrdxlP-dep_Trfase_major"/>
</dbReference>
<dbReference type="SUPFAM" id="SSF53383">
    <property type="entry name" value="PLP-dependent transferases"/>
    <property type="match status" value="1"/>
</dbReference>
<comment type="cofactor">
    <cofactor evidence="1">
        <name>pyridoxal 5'-phosphate</name>
        <dbReference type="ChEBI" id="CHEBI:597326"/>
    </cofactor>
</comment>
<evidence type="ECO:0000256" key="1">
    <source>
        <dbReference type="ARBA" id="ARBA00001933"/>
    </source>
</evidence>
<dbReference type="InterPro" id="IPR051798">
    <property type="entry name" value="Class-II_PLP-Dep_Aminotrans"/>
</dbReference>
<evidence type="ECO:0000256" key="5">
    <source>
        <dbReference type="ARBA" id="ARBA00037974"/>
    </source>
</evidence>
<name>A0A6B8W371_9CORY</name>
<dbReference type="Gene3D" id="3.90.1150.10">
    <property type="entry name" value="Aspartate Aminotransferase, domain 1"/>
    <property type="match status" value="1"/>
</dbReference>
<evidence type="ECO:0000313" key="7">
    <source>
        <dbReference type="EMBL" id="QGU07944.1"/>
    </source>
</evidence>
<dbReference type="Gene3D" id="3.40.640.10">
    <property type="entry name" value="Type I PLP-dependent aspartate aminotransferase-like (Major domain)"/>
    <property type="match status" value="1"/>
</dbReference>
<evidence type="ECO:0000256" key="2">
    <source>
        <dbReference type="ARBA" id="ARBA00012224"/>
    </source>
</evidence>
<dbReference type="GO" id="GO:0047804">
    <property type="term" value="F:cysteine-S-conjugate beta-lyase activity"/>
    <property type="evidence" value="ECO:0007669"/>
    <property type="project" value="UniProtKB-EC"/>
</dbReference>
<keyword evidence="4 7" id="KW-0456">Lyase</keyword>
<dbReference type="EC" id="4.4.1.13" evidence="2"/>
<proteinExistence type="inferred from homology"/>
<keyword evidence="3" id="KW-0663">Pyridoxal phosphate</keyword>
<comment type="similarity">
    <text evidence="5">Belongs to the class-II pyridoxal-phosphate-dependent aminotransferase family. MalY/PatB cystathionine beta-lyase subfamily.</text>
</comment>
<sequence>MQIPSLEVLKNRQTRKWTVYEDDVLPMFIAESDFTTCEAVMDEIRAAVERESFGYTPANDDMQHALSDFYADEFGWRPDPARIFAVPDVVRGLLLGIKYLTRPGSKVIIPTPAYMPFLDLPEAADREMVFIDAFDGLDLAEVEREFADGAGSLVLCSPHNPLGYTYTEEFLHELVALADRYDARLMVDEIHAPLQYEGPHLPAASISELAAKVCITVTATSKAWNIAGLKCAQMIFSNDEDVKAWRALNGVIKDGTGTLGVFAATACYNQGREFLHEQLDYLRANRDWLVENLPKRIPGIKTTNPKATYLMFLDFSETAIPDREMPAAWLRRNAKVAFNEGVTFGPGGEGWARLNFATSRENLEVAVDRIAAALDQA</sequence>